<accession>G7IBD0</accession>
<reference evidence="2 4" key="2">
    <citation type="journal article" date="2014" name="BMC Genomics">
        <title>An improved genome release (version Mt4.0) for the model legume Medicago truncatula.</title>
        <authorList>
            <person name="Tang H."/>
            <person name="Krishnakumar V."/>
            <person name="Bidwell S."/>
            <person name="Rosen B."/>
            <person name="Chan A."/>
            <person name="Zhou S."/>
            <person name="Gentzbittel L."/>
            <person name="Childs K.L."/>
            <person name="Yandell M."/>
            <person name="Gundlach H."/>
            <person name="Mayer K.F."/>
            <person name="Schwartz D.C."/>
            <person name="Town C.D."/>
        </authorList>
    </citation>
    <scope>GENOME REANNOTATION</scope>
    <source>
        <strain evidence="3 4">cv. Jemalong A17</strain>
    </source>
</reference>
<dbReference type="PANTHER" id="PTHR22891">
    <property type="entry name" value="EUKARYOTIC TRANSLATION INITIATION FACTOR 2C"/>
    <property type="match status" value="1"/>
</dbReference>
<reference evidence="2 4" key="1">
    <citation type="journal article" date="2011" name="Nature">
        <title>The Medicago genome provides insight into the evolution of rhizobial symbioses.</title>
        <authorList>
            <person name="Young N.D."/>
            <person name="Debelle F."/>
            <person name="Oldroyd G.E."/>
            <person name="Geurts R."/>
            <person name="Cannon S.B."/>
            <person name="Udvardi M.K."/>
            <person name="Benedito V.A."/>
            <person name="Mayer K.F."/>
            <person name="Gouzy J."/>
            <person name="Schoof H."/>
            <person name="Van de Peer Y."/>
            <person name="Proost S."/>
            <person name="Cook D.R."/>
            <person name="Meyers B.C."/>
            <person name="Spannagl M."/>
            <person name="Cheung F."/>
            <person name="De Mita S."/>
            <person name="Krishnakumar V."/>
            <person name="Gundlach H."/>
            <person name="Zhou S."/>
            <person name="Mudge J."/>
            <person name="Bharti A.K."/>
            <person name="Murray J.D."/>
            <person name="Naoumkina M.A."/>
            <person name="Rosen B."/>
            <person name="Silverstein K.A."/>
            <person name="Tang H."/>
            <person name="Rombauts S."/>
            <person name="Zhao P.X."/>
            <person name="Zhou P."/>
            <person name="Barbe V."/>
            <person name="Bardou P."/>
            <person name="Bechner M."/>
            <person name="Bellec A."/>
            <person name="Berger A."/>
            <person name="Berges H."/>
            <person name="Bidwell S."/>
            <person name="Bisseling T."/>
            <person name="Choisne N."/>
            <person name="Couloux A."/>
            <person name="Denny R."/>
            <person name="Deshpande S."/>
            <person name="Dai X."/>
            <person name="Doyle J.J."/>
            <person name="Dudez A.M."/>
            <person name="Farmer A.D."/>
            <person name="Fouteau S."/>
            <person name="Franken C."/>
            <person name="Gibelin C."/>
            <person name="Gish J."/>
            <person name="Goldstein S."/>
            <person name="Gonzalez A.J."/>
            <person name="Green P.J."/>
            <person name="Hallab A."/>
            <person name="Hartog M."/>
            <person name="Hua A."/>
            <person name="Humphray S.J."/>
            <person name="Jeong D.H."/>
            <person name="Jing Y."/>
            <person name="Jocker A."/>
            <person name="Kenton S.M."/>
            <person name="Kim D.J."/>
            <person name="Klee K."/>
            <person name="Lai H."/>
            <person name="Lang C."/>
            <person name="Lin S."/>
            <person name="Macmil S.L."/>
            <person name="Magdelenat G."/>
            <person name="Matthews L."/>
            <person name="McCorrison J."/>
            <person name="Monaghan E.L."/>
            <person name="Mun J.H."/>
            <person name="Najar F.Z."/>
            <person name="Nicholson C."/>
            <person name="Noirot C."/>
            <person name="O'Bleness M."/>
            <person name="Paule C.R."/>
            <person name="Poulain J."/>
            <person name="Prion F."/>
            <person name="Qin B."/>
            <person name="Qu C."/>
            <person name="Retzel E.F."/>
            <person name="Riddle C."/>
            <person name="Sallet E."/>
            <person name="Samain S."/>
            <person name="Samson N."/>
            <person name="Sanders I."/>
            <person name="Saurat O."/>
            <person name="Scarpelli C."/>
            <person name="Schiex T."/>
            <person name="Segurens B."/>
            <person name="Severin A.J."/>
            <person name="Sherrier D.J."/>
            <person name="Shi R."/>
            <person name="Sims S."/>
            <person name="Singer S.R."/>
            <person name="Sinharoy S."/>
            <person name="Sterck L."/>
            <person name="Viollet A."/>
            <person name="Wang B.B."/>
            <person name="Wang K."/>
            <person name="Wang M."/>
            <person name="Wang X."/>
            <person name="Warfsmann J."/>
            <person name="Weissenbach J."/>
            <person name="White D.D."/>
            <person name="White J.D."/>
            <person name="Wiley G.B."/>
            <person name="Wincker P."/>
            <person name="Xing Y."/>
            <person name="Yang L."/>
            <person name="Yao Z."/>
            <person name="Ying F."/>
            <person name="Zhai J."/>
            <person name="Zhou L."/>
            <person name="Zuber A."/>
            <person name="Denarie J."/>
            <person name="Dixon R.A."/>
            <person name="May G.D."/>
            <person name="Schwartz D.C."/>
            <person name="Rogers J."/>
            <person name="Quetier F."/>
            <person name="Town C.D."/>
            <person name="Roe B.A."/>
        </authorList>
    </citation>
    <scope>NUCLEOTIDE SEQUENCE [LARGE SCALE GENOMIC DNA]</scope>
    <source>
        <strain evidence="2">A17</strain>
        <strain evidence="3 4">cv. Jemalong A17</strain>
    </source>
</reference>
<dbReference type="EnsemblPlants" id="AES59964">
    <property type="protein sequence ID" value="AES59964"/>
    <property type="gene ID" value="MTR_1g038380"/>
</dbReference>
<dbReference type="Gene3D" id="3.40.50.2300">
    <property type="match status" value="1"/>
</dbReference>
<dbReference type="HOGENOM" id="CLU_635195_0_0_1"/>
<evidence type="ECO:0000313" key="3">
    <source>
        <dbReference type="EnsemblPlants" id="AES59964"/>
    </source>
</evidence>
<dbReference type="SUPFAM" id="SSF53098">
    <property type="entry name" value="Ribonuclease H-like"/>
    <property type="match status" value="1"/>
</dbReference>
<feature type="domain" description="Piwi" evidence="1">
    <location>
        <begin position="251"/>
        <end position="422"/>
    </location>
</feature>
<dbReference type="GO" id="GO:0003723">
    <property type="term" value="F:RNA binding"/>
    <property type="evidence" value="ECO:0000318"/>
    <property type="project" value="GO_Central"/>
</dbReference>
<dbReference type="GO" id="GO:0004521">
    <property type="term" value="F:RNA endonuclease activity"/>
    <property type="evidence" value="ECO:0000318"/>
    <property type="project" value="GO_Central"/>
</dbReference>
<sequence length="432" mass="49196">MCCQVKEKNKKGTKKIQPLCTDSSPTLLTYVSREVEDFKTVEFLKHREEILKLIIGLKVRLSYKISRPRRVVGLTALNTKDITLLDGNEETSLVNQTAKLSRWKATIQSHFCSAIGAYFYTTVQRQMANKIFFDRHDGLDCLSHSVNNSMTVVTELVILPPSLKLDGNLSVEGNSVEHWAILDFTGDEHDNLTNFIEALRHKFTSLGINMEQPLKIFRLENSDSLRELLSRIKTINGRRLQLLLCIMSKMTQSCFLTPYNARSPAFLTSLAHKINVKMGGRNVDEGLLPFFDYEEHVMLIGADVNHPASRDRRGSPSIAAVVATVNWPAANKYASRICIQEGQSEKISNFGEICFDLVGNYEKLNRTKPRKIIIFRVGVSREEFSMVLNDELEDLKRDFGGFKYHPTITVVVAVKGHRTHFFPMFQYLDTLR</sequence>
<dbReference type="STRING" id="3880.G7IBD0"/>
<dbReference type="Gene3D" id="3.30.420.10">
    <property type="entry name" value="Ribonuclease H-like superfamily/Ribonuclease H"/>
    <property type="match status" value="1"/>
</dbReference>
<organism evidence="2 4">
    <name type="scientific">Medicago truncatula</name>
    <name type="common">Barrel medic</name>
    <name type="synonym">Medicago tribuloides</name>
    <dbReference type="NCBI Taxonomy" id="3880"/>
    <lineage>
        <taxon>Eukaryota</taxon>
        <taxon>Viridiplantae</taxon>
        <taxon>Streptophyta</taxon>
        <taxon>Embryophyta</taxon>
        <taxon>Tracheophyta</taxon>
        <taxon>Spermatophyta</taxon>
        <taxon>Magnoliopsida</taxon>
        <taxon>eudicotyledons</taxon>
        <taxon>Gunneridae</taxon>
        <taxon>Pentapetalae</taxon>
        <taxon>rosids</taxon>
        <taxon>fabids</taxon>
        <taxon>Fabales</taxon>
        <taxon>Fabaceae</taxon>
        <taxon>Papilionoideae</taxon>
        <taxon>50 kb inversion clade</taxon>
        <taxon>NPAAA clade</taxon>
        <taxon>Hologalegina</taxon>
        <taxon>IRL clade</taxon>
        <taxon>Trifolieae</taxon>
        <taxon>Medicago</taxon>
    </lineage>
</organism>
<evidence type="ECO:0000313" key="4">
    <source>
        <dbReference type="Proteomes" id="UP000002051"/>
    </source>
</evidence>
<reference evidence="3" key="3">
    <citation type="submission" date="2015-04" db="UniProtKB">
        <authorList>
            <consortium name="EnsemblPlants"/>
        </authorList>
    </citation>
    <scope>IDENTIFICATION</scope>
    <source>
        <strain evidence="3">cv. Jemalong A17</strain>
    </source>
</reference>
<dbReference type="Pfam" id="PF02171">
    <property type="entry name" value="Piwi"/>
    <property type="match status" value="1"/>
</dbReference>
<dbReference type="GO" id="GO:0005634">
    <property type="term" value="C:nucleus"/>
    <property type="evidence" value="ECO:0000318"/>
    <property type="project" value="GO_Central"/>
</dbReference>
<dbReference type="InterPro" id="IPR012337">
    <property type="entry name" value="RNaseH-like_sf"/>
</dbReference>
<dbReference type="Proteomes" id="UP000002051">
    <property type="component" value="Unassembled WGS sequence"/>
</dbReference>
<name>G7IBD0_MEDTR</name>
<proteinExistence type="predicted"/>
<evidence type="ECO:0000313" key="2">
    <source>
        <dbReference type="EMBL" id="AES59964.2"/>
    </source>
</evidence>
<gene>
    <name evidence="2" type="ordered locus">MTR_1g038380</name>
</gene>
<dbReference type="PaxDb" id="3880-AES59964"/>
<evidence type="ECO:0000259" key="1">
    <source>
        <dbReference type="PROSITE" id="PS50822"/>
    </source>
</evidence>
<dbReference type="SMART" id="SM00950">
    <property type="entry name" value="Piwi"/>
    <property type="match status" value="1"/>
</dbReference>
<accession>A0A0C3ULH7</accession>
<dbReference type="GO" id="GO:0005737">
    <property type="term" value="C:cytoplasm"/>
    <property type="evidence" value="ECO:0000318"/>
    <property type="project" value="GO_Central"/>
</dbReference>
<keyword evidence="4" id="KW-1185">Reference proteome</keyword>
<dbReference type="EMBL" id="CM001217">
    <property type="protein sequence ID" value="AES59964.2"/>
    <property type="molecule type" value="Genomic_DNA"/>
</dbReference>
<dbReference type="InterPro" id="IPR003165">
    <property type="entry name" value="Piwi"/>
</dbReference>
<dbReference type="PROSITE" id="PS50822">
    <property type="entry name" value="PIWI"/>
    <property type="match status" value="1"/>
</dbReference>
<dbReference type="AlphaFoldDB" id="G7IBD0"/>
<protein>
    <submittedName>
        <fullName evidence="2">Piwi domain protein</fullName>
    </submittedName>
</protein>
<dbReference type="InterPro" id="IPR036397">
    <property type="entry name" value="RNaseH_sf"/>
</dbReference>
<dbReference type="GO" id="GO:0031047">
    <property type="term" value="P:regulatory ncRNA-mediated gene silencing"/>
    <property type="evidence" value="ECO:0000318"/>
    <property type="project" value="GO_Central"/>
</dbReference>